<evidence type="ECO:0000313" key="3">
    <source>
        <dbReference type="EMBL" id="RSE24466.1"/>
    </source>
</evidence>
<evidence type="ECO:0000256" key="1">
    <source>
        <dbReference type="ARBA" id="ARBA00010045"/>
    </source>
</evidence>
<protein>
    <recommendedName>
        <fullName evidence="2">GIY-YIG domain-containing protein</fullName>
    </recommendedName>
</protein>
<dbReference type="InterPro" id="IPR000305">
    <property type="entry name" value="GIY-YIG_endonuc"/>
</dbReference>
<evidence type="ECO:0000313" key="4">
    <source>
        <dbReference type="Proteomes" id="UP000275331"/>
    </source>
</evidence>
<comment type="similarity">
    <text evidence="1">To endonucleases of group I introns of fungi and phage.</text>
</comment>
<dbReference type="Gene3D" id="1.10.10.60">
    <property type="entry name" value="Homeodomain-like"/>
    <property type="match status" value="1"/>
</dbReference>
<dbReference type="Pfam" id="PF01541">
    <property type="entry name" value="GIY-YIG"/>
    <property type="match status" value="1"/>
</dbReference>
<dbReference type="InterPro" id="IPR035901">
    <property type="entry name" value="GIY-YIG_endonuc_sf"/>
</dbReference>
<dbReference type="CDD" id="cd00569">
    <property type="entry name" value="HTH_Hin_like"/>
    <property type="match status" value="1"/>
</dbReference>
<dbReference type="SMART" id="SM00465">
    <property type="entry name" value="GIYc"/>
    <property type="match status" value="1"/>
</dbReference>
<evidence type="ECO:0000259" key="2">
    <source>
        <dbReference type="PROSITE" id="PS50164"/>
    </source>
</evidence>
<sequence length="222" mass="24330">MAHQILSHHPHNAPSYNGVAGVYQITNAITGEAYIGSTVNISGRWASHRYKLRKGTHGNRNLQESWNKYGKGVFDFSVLEVVSDKSELIAAEQRFFLELKPTFNIAPNAGSCLGVIHTEESKANMAESRRGEKNCWFGKVPTCAGMSSLPEVKAKISAKNSGAGNPMFGVTPPHAKFTDEQVREIRRAISDGDSLTTIAKRYGVSKANIAHIRQGRSYARVV</sequence>
<feature type="domain" description="GIY-YIG" evidence="2">
    <location>
        <begin position="18"/>
        <end position="105"/>
    </location>
</feature>
<proteinExistence type="predicted"/>
<dbReference type="GO" id="GO:0004519">
    <property type="term" value="F:endonuclease activity"/>
    <property type="evidence" value="ECO:0007669"/>
    <property type="project" value="InterPro"/>
</dbReference>
<comment type="caution">
    <text evidence="3">The sequence shown here is derived from an EMBL/GenBank/DDBJ whole genome shotgun (WGS) entry which is preliminary data.</text>
</comment>
<reference evidence="3 4" key="1">
    <citation type="submission" date="2018-10" db="EMBL/GenBank/DDBJ databases">
        <title>Transmission dynamics of multidrug resistant bacteria on intensive care unit surfaces.</title>
        <authorList>
            <person name="D'Souza A.W."/>
            <person name="Potter R.F."/>
            <person name="Wallace M."/>
            <person name="Shupe A."/>
            <person name="Patel S."/>
            <person name="Sun S."/>
            <person name="Gul D."/>
            <person name="Kwon J.H."/>
            <person name="Andleeb S."/>
            <person name="Burnham C.-A.D."/>
            <person name="Dantas G."/>
        </authorList>
    </citation>
    <scope>NUCLEOTIDE SEQUENCE [LARGE SCALE GENOMIC DNA]</scope>
    <source>
        <strain evidence="3 4">AS_373</strain>
    </source>
</reference>
<dbReference type="Gene3D" id="3.40.1440.10">
    <property type="entry name" value="GIY-YIG endonuclease"/>
    <property type="match status" value="1"/>
</dbReference>
<dbReference type="InterPro" id="IPR003611">
    <property type="entry name" value="NUMOD3"/>
</dbReference>
<dbReference type="OrthoDB" id="9134286at2"/>
<dbReference type="SUPFAM" id="SSF64496">
    <property type="entry name" value="DNA-binding domain of intron-encoded endonucleases"/>
    <property type="match status" value="1"/>
</dbReference>
<dbReference type="AlphaFoldDB" id="A0A427UVF4"/>
<dbReference type="NCBIfam" id="TIGR01453">
    <property type="entry name" value="grpIintron_endo"/>
    <property type="match status" value="1"/>
</dbReference>
<dbReference type="RefSeq" id="WP_125294015.1">
    <property type="nucleotide sequence ID" value="NZ_RHWZ01000008.1"/>
</dbReference>
<dbReference type="SUPFAM" id="SSF82771">
    <property type="entry name" value="GIY-YIG endonuclease"/>
    <property type="match status" value="1"/>
</dbReference>
<name>A0A427UVF4_9ENTR</name>
<dbReference type="PROSITE" id="PS50164">
    <property type="entry name" value="GIY_YIG"/>
    <property type="match status" value="1"/>
</dbReference>
<dbReference type="Proteomes" id="UP000275331">
    <property type="component" value="Unassembled WGS sequence"/>
</dbReference>
<gene>
    <name evidence="3" type="ORF">EGT71_14925</name>
</gene>
<dbReference type="EMBL" id="RHXB01000010">
    <property type="protein sequence ID" value="RSE24466.1"/>
    <property type="molecule type" value="Genomic_DNA"/>
</dbReference>
<dbReference type="InterPro" id="IPR006350">
    <property type="entry name" value="Intron_endoG1"/>
</dbReference>
<organism evidence="3 4">
    <name type="scientific">Atlantibacter subterraneus</name>
    <dbReference type="NCBI Taxonomy" id="255519"/>
    <lineage>
        <taxon>Bacteria</taxon>
        <taxon>Pseudomonadati</taxon>
        <taxon>Pseudomonadota</taxon>
        <taxon>Gammaproteobacteria</taxon>
        <taxon>Enterobacterales</taxon>
        <taxon>Enterobacteriaceae</taxon>
        <taxon>Atlantibacter</taxon>
    </lineage>
</organism>
<dbReference type="Pfam" id="PF07460">
    <property type="entry name" value="NUMOD3"/>
    <property type="match status" value="2"/>
</dbReference>
<dbReference type="CDD" id="cd10437">
    <property type="entry name" value="GIY-YIG_HE_I-TevI_like"/>
    <property type="match status" value="1"/>
</dbReference>
<dbReference type="GO" id="GO:0003677">
    <property type="term" value="F:DNA binding"/>
    <property type="evidence" value="ECO:0007669"/>
    <property type="project" value="InterPro"/>
</dbReference>
<accession>A0A427UVF4</accession>